<proteinExistence type="predicted"/>
<evidence type="ECO:0000313" key="3">
    <source>
        <dbReference type="EMBL" id="KAK3344521.1"/>
    </source>
</evidence>
<keyword evidence="2" id="KW-0732">Signal</keyword>
<feature type="chain" id="PRO_5042463181" description="GPI mannosyltransferase 2" evidence="2">
    <location>
        <begin position="20"/>
        <end position="107"/>
    </location>
</feature>
<protein>
    <recommendedName>
        <fullName evidence="5">GPI mannosyltransferase 2</fullName>
    </recommendedName>
</protein>
<feature type="signal peptide" evidence="2">
    <location>
        <begin position="1"/>
        <end position="19"/>
    </location>
</feature>
<feature type="transmembrane region" description="Helical" evidence="1">
    <location>
        <begin position="64"/>
        <end position="83"/>
    </location>
</feature>
<dbReference type="AlphaFoldDB" id="A0AAJ0M9Z8"/>
<keyword evidence="1" id="KW-1133">Transmembrane helix</keyword>
<keyword evidence="1" id="KW-0812">Transmembrane</keyword>
<evidence type="ECO:0000256" key="1">
    <source>
        <dbReference type="SAM" id="Phobius"/>
    </source>
</evidence>
<gene>
    <name evidence="3" type="ORF">B0T25DRAFT_329299</name>
</gene>
<keyword evidence="1" id="KW-0472">Membrane</keyword>
<reference evidence="3" key="2">
    <citation type="submission" date="2023-06" db="EMBL/GenBank/DDBJ databases">
        <authorList>
            <consortium name="Lawrence Berkeley National Laboratory"/>
            <person name="Haridas S."/>
            <person name="Hensen N."/>
            <person name="Bonometti L."/>
            <person name="Westerberg I."/>
            <person name="Brannstrom I.O."/>
            <person name="Guillou S."/>
            <person name="Cros-Aarteil S."/>
            <person name="Calhoun S."/>
            <person name="Kuo A."/>
            <person name="Mondo S."/>
            <person name="Pangilinan J."/>
            <person name="Riley R."/>
            <person name="Labutti K."/>
            <person name="Andreopoulos B."/>
            <person name="Lipzen A."/>
            <person name="Chen C."/>
            <person name="Yanf M."/>
            <person name="Daum C."/>
            <person name="Ng V."/>
            <person name="Clum A."/>
            <person name="Steindorff A."/>
            <person name="Ohm R."/>
            <person name="Martin F."/>
            <person name="Silar P."/>
            <person name="Natvig D."/>
            <person name="Lalanne C."/>
            <person name="Gautier V."/>
            <person name="Ament-Velasquez S.L."/>
            <person name="Kruys A."/>
            <person name="Hutchinson M.I."/>
            <person name="Powell A.J."/>
            <person name="Barry K."/>
            <person name="Miller A.N."/>
            <person name="Grigoriev I.V."/>
            <person name="Debuchy R."/>
            <person name="Gladieux P."/>
            <person name="Thoren M.H."/>
            <person name="Johannesson H."/>
        </authorList>
    </citation>
    <scope>NUCLEOTIDE SEQUENCE</scope>
    <source>
        <strain evidence="3">CBS 955.72</strain>
    </source>
</reference>
<dbReference type="Proteomes" id="UP001275084">
    <property type="component" value="Unassembled WGS sequence"/>
</dbReference>
<evidence type="ECO:0000256" key="2">
    <source>
        <dbReference type="SAM" id="SignalP"/>
    </source>
</evidence>
<sequence>MACAQSLFVWLLAPWLTCSIEPVPLNLEDAPPGPVFSTYNNAAQRNYLPHIASIFKVHVWPCNYYIIVIAIPIVTAIAIFLHCPTAESEALPPSSCVGLLDRKRKRL</sequence>
<organism evidence="3 4">
    <name type="scientific">Lasiosphaeria hispida</name>
    <dbReference type="NCBI Taxonomy" id="260671"/>
    <lineage>
        <taxon>Eukaryota</taxon>
        <taxon>Fungi</taxon>
        <taxon>Dikarya</taxon>
        <taxon>Ascomycota</taxon>
        <taxon>Pezizomycotina</taxon>
        <taxon>Sordariomycetes</taxon>
        <taxon>Sordariomycetidae</taxon>
        <taxon>Sordariales</taxon>
        <taxon>Lasiosphaeriaceae</taxon>
        <taxon>Lasiosphaeria</taxon>
    </lineage>
</organism>
<keyword evidence="4" id="KW-1185">Reference proteome</keyword>
<evidence type="ECO:0008006" key="5">
    <source>
        <dbReference type="Google" id="ProtNLM"/>
    </source>
</evidence>
<comment type="caution">
    <text evidence="3">The sequence shown here is derived from an EMBL/GenBank/DDBJ whole genome shotgun (WGS) entry which is preliminary data.</text>
</comment>
<dbReference type="EMBL" id="JAUIQD010000007">
    <property type="protein sequence ID" value="KAK3344521.1"/>
    <property type="molecule type" value="Genomic_DNA"/>
</dbReference>
<reference evidence="3" key="1">
    <citation type="journal article" date="2023" name="Mol. Phylogenet. Evol.">
        <title>Genome-scale phylogeny and comparative genomics of the fungal order Sordariales.</title>
        <authorList>
            <person name="Hensen N."/>
            <person name="Bonometti L."/>
            <person name="Westerberg I."/>
            <person name="Brannstrom I.O."/>
            <person name="Guillou S."/>
            <person name="Cros-Aarteil S."/>
            <person name="Calhoun S."/>
            <person name="Haridas S."/>
            <person name="Kuo A."/>
            <person name="Mondo S."/>
            <person name="Pangilinan J."/>
            <person name="Riley R."/>
            <person name="LaButti K."/>
            <person name="Andreopoulos B."/>
            <person name="Lipzen A."/>
            <person name="Chen C."/>
            <person name="Yan M."/>
            <person name="Daum C."/>
            <person name="Ng V."/>
            <person name="Clum A."/>
            <person name="Steindorff A."/>
            <person name="Ohm R.A."/>
            <person name="Martin F."/>
            <person name="Silar P."/>
            <person name="Natvig D.O."/>
            <person name="Lalanne C."/>
            <person name="Gautier V."/>
            <person name="Ament-Velasquez S.L."/>
            <person name="Kruys A."/>
            <person name="Hutchinson M.I."/>
            <person name="Powell A.J."/>
            <person name="Barry K."/>
            <person name="Miller A.N."/>
            <person name="Grigoriev I.V."/>
            <person name="Debuchy R."/>
            <person name="Gladieux P."/>
            <person name="Hiltunen Thoren M."/>
            <person name="Johannesson H."/>
        </authorList>
    </citation>
    <scope>NUCLEOTIDE SEQUENCE</scope>
    <source>
        <strain evidence="3">CBS 955.72</strain>
    </source>
</reference>
<name>A0AAJ0M9Z8_9PEZI</name>
<accession>A0AAJ0M9Z8</accession>
<evidence type="ECO:0000313" key="4">
    <source>
        <dbReference type="Proteomes" id="UP001275084"/>
    </source>
</evidence>